<accession>A0A8I0FV47</accession>
<organism evidence="2 5">
    <name type="scientific">Aeromicrobium tamlense</name>
    <dbReference type="NCBI Taxonomy" id="375541"/>
    <lineage>
        <taxon>Bacteria</taxon>
        <taxon>Bacillati</taxon>
        <taxon>Actinomycetota</taxon>
        <taxon>Actinomycetes</taxon>
        <taxon>Propionibacteriales</taxon>
        <taxon>Nocardioidaceae</taxon>
        <taxon>Aeromicrobium</taxon>
    </lineage>
</organism>
<evidence type="ECO:0000313" key="2">
    <source>
        <dbReference type="EMBL" id="MBD1271184.1"/>
    </source>
</evidence>
<dbReference type="AlphaFoldDB" id="A0A8I0FV47"/>
<keyword evidence="4" id="KW-1185">Reference proteome</keyword>
<reference evidence="2" key="2">
    <citation type="submission" date="2020-09" db="EMBL/GenBank/DDBJ databases">
        <title>Novel species in genus Aeromicrobium.</title>
        <authorList>
            <person name="Zhang G."/>
        </authorList>
    </citation>
    <scope>NUCLEOTIDE SEQUENCE</scope>
    <source>
        <strain evidence="2">SSW1-57</strain>
    </source>
</reference>
<evidence type="ECO:0000313" key="5">
    <source>
        <dbReference type="Proteomes" id="UP000659061"/>
    </source>
</evidence>
<dbReference type="RefSeq" id="WP_179424518.1">
    <property type="nucleotide sequence ID" value="NZ_BAAAMP010000001.1"/>
</dbReference>
<sequence>MASKAASISTATGTDWTDWDAWLTAQGALTAPHAEIARLALQRVHDLGITTHAGNGKPFNDGWWSQTIAIEYGHQHGLREKGQLAAGDHAVTASKKVVGSLDELLERWCAVVSGREEFDGVALAAEPQVRSTEKWRYWRAKLADGSSVNVDISADRVAVQHAALGSAEDRERWRPFWKKLLAEL</sequence>
<reference evidence="3 4" key="1">
    <citation type="submission" date="2020-07" db="EMBL/GenBank/DDBJ databases">
        <title>Sequencing the genomes of 1000 actinobacteria strains.</title>
        <authorList>
            <person name="Klenk H.-P."/>
        </authorList>
    </citation>
    <scope>NUCLEOTIDE SEQUENCE [LARGE SCALE GENOMIC DNA]</scope>
    <source>
        <strain evidence="3 4">DSM 19087</strain>
    </source>
</reference>
<dbReference type="Proteomes" id="UP000659061">
    <property type="component" value="Unassembled WGS sequence"/>
</dbReference>
<gene>
    <name evidence="3" type="ORF">BJ975_001449</name>
    <name evidence="1" type="ORF">IDH50_10615</name>
    <name evidence="2" type="ORF">IDH50_13145</name>
</gene>
<evidence type="ECO:0000313" key="4">
    <source>
        <dbReference type="Proteomes" id="UP000587211"/>
    </source>
</evidence>
<comment type="caution">
    <text evidence="2">The sequence shown here is derived from an EMBL/GenBank/DDBJ whole genome shotgun (WGS) entry which is preliminary data.</text>
</comment>
<evidence type="ECO:0000313" key="3">
    <source>
        <dbReference type="EMBL" id="NYI38074.1"/>
    </source>
</evidence>
<evidence type="ECO:0000313" key="1">
    <source>
        <dbReference type="EMBL" id="MBD1270684.1"/>
    </source>
</evidence>
<protein>
    <recommendedName>
        <fullName evidence="6">DUF4287 domain-containing protein</fullName>
    </recommendedName>
</protein>
<evidence type="ECO:0008006" key="6">
    <source>
        <dbReference type="Google" id="ProtNLM"/>
    </source>
</evidence>
<proteinExistence type="predicted"/>
<name>A0A8I0FV47_9ACTN</name>
<dbReference type="EMBL" id="JACWMT010000002">
    <property type="protein sequence ID" value="MBD1270684.1"/>
    <property type="molecule type" value="Genomic_DNA"/>
</dbReference>
<dbReference type="EMBL" id="JACBZN010000001">
    <property type="protein sequence ID" value="NYI38074.1"/>
    <property type="molecule type" value="Genomic_DNA"/>
</dbReference>
<dbReference type="EMBL" id="JACWMT010000003">
    <property type="protein sequence ID" value="MBD1271184.1"/>
    <property type="molecule type" value="Genomic_DNA"/>
</dbReference>
<dbReference type="Proteomes" id="UP000587211">
    <property type="component" value="Unassembled WGS sequence"/>
</dbReference>